<feature type="region of interest" description="Disordered" evidence="1">
    <location>
        <begin position="58"/>
        <end position="130"/>
    </location>
</feature>
<reference evidence="2 3" key="1">
    <citation type="submission" date="2017-03" db="EMBL/GenBank/DDBJ databases">
        <title>Genome Survey of Euroglyphus maynei.</title>
        <authorList>
            <person name="Arlian L.G."/>
            <person name="Morgan M.S."/>
            <person name="Rider S.D."/>
        </authorList>
    </citation>
    <scope>NUCLEOTIDE SEQUENCE [LARGE SCALE GENOMIC DNA]</scope>
    <source>
        <strain evidence="2">Arlian Lab</strain>
        <tissue evidence="2">Whole body</tissue>
    </source>
</reference>
<organism evidence="2 3">
    <name type="scientific">Euroglyphus maynei</name>
    <name type="common">Mayne's house dust mite</name>
    <dbReference type="NCBI Taxonomy" id="6958"/>
    <lineage>
        <taxon>Eukaryota</taxon>
        <taxon>Metazoa</taxon>
        <taxon>Ecdysozoa</taxon>
        <taxon>Arthropoda</taxon>
        <taxon>Chelicerata</taxon>
        <taxon>Arachnida</taxon>
        <taxon>Acari</taxon>
        <taxon>Acariformes</taxon>
        <taxon>Sarcoptiformes</taxon>
        <taxon>Astigmata</taxon>
        <taxon>Psoroptidia</taxon>
        <taxon>Analgoidea</taxon>
        <taxon>Pyroglyphidae</taxon>
        <taxon>Pyroglyphinae</taxon>
        <taxon>Euroglyphus</taxon>
    </lineage>
</organism>
<dbReference type="Proteomes" id="UP000194236">
    <property type="component" value="Unassembled WGS sequence"/>
</dbReference>
<proteinExistence type="predicted"/>
<sequence length="130" mass="13915">MINLTIKDDTKLTTKSQSGSTTGSSTSSSVSGSEIIDNKKSIITKSIQIQIKDDNKNNQNKMINIPTATTSNSVGKESIQIKQNEPTQQQQQHPVGKIQPAVIKDGNISTGNKSKTMSGISSSDISKSQH</sequence>
<feature type="compositionally biased region" description="Low complexity" evidence="1">
    <location>
        <begin position="113"/>
        <end position="130"/>
    </location>
</feature>
<protein>
    <submittedName>
        <fullName evidence="2">Uncharacterized protein</fullName>
    </submittedName>
</protein>
<feature type="region of interest" description="Disordered" evidence="1">
    <location>
        <begin position="1"/>
        <end position="37"/>
    </location>
</feature>
<feature type="compositionally biased region" description="Low complexity" evidence="1">
    <location>
        <begin position="13"/>
        <end position="33"/>
    </location>
</feature>
<evidence type="ECO:0000256" key="1">
    <source>
        <dbReference type="SAM" id="MobiDB-lite"/>
    </source>
</evidence>
<evidence type="ECO:0000313" key="2">
    <source>
        <dbReference type="EMBL" id="OTF80670.1"/>
    </source>
</evidence>
<dbReference type="EMBL" id="MUJZ01017138">
    <property type="protein sequence ID" value="OTF80670.1"/>
    <property type="molecule type" value="Genomic_DNA"/>
</dbReference>
<keyword evidence="3" id="KW-1185">Reference proteome</keyword>
<feature type="compositionally biased region" description="Basic and acidic residues" evidence="1">
    <location>
        <begin position="1"/>
        <end position="12"/>
    </location>
</feature>
<evidence type="ECO:0000313" key="3">
    <source>
        <dbReference type="Proteomes" id="UP000194236"/>
    </source>
</evidence>
<accession>A0A1Y3BI91</accession>
<feature type="compositionally biased region" description="Polar residues" evidence="1">
    <location>
        <begin position="66"/>
        <end position="87"/>
    </location>
</feature>
<gene>
    <name evidence="2" type="ORF">BLA29_011178</name>
</gene>
<comment type="caution">
    <text evidence="2">The sequence shown here is derived from an EMBL/GenBank/DDBJ whole genome shotgun (WGS) entry which is preliminary data.</text>
</comment>
<dbReference type="AlphaFoldDB" id="A0A1Y3BI91"/>
<name>A0A1Y3BI91_EURMA</name>